<dbReference type="EMBL" id="JBHSWI010000001">
    <property type="protein sequence ID" value="MFC6645613.1"/>
    <property type="molecule type" value="Genomic_DNA"/>
</dbReference>
<reference evidence="6" key="1">
    <citation type="journal article" date="2019" name="Int. J. Syst. Evol. Microbiol.">
        <title>The Global Catalogue of Microorganisms (GCM) 10K type strain sequencing project: providing services to taxonomists for standard genome sequencing and annotation.</title>
        <authorList>
            <consortium name="The Broad Institute Genomics Platform"/>
            <consortium name="The Broad Institute Genome Sequencing Center for Infectious Disease"/>
            <person name="Wu L."/>
            <person name="Ma J."/>
        </authorList>
    </citation>
    <scope>NUCLEOTIDE SEQUENCE [LARGE SCALE GENOMIC DNA]</scope>
    <source>
        <strain evidence="6">CGMCC 1.16026</strain>
    </source>
</reference>
<dbReference type="CDD" id="cd01949">
    <property type="entry name" value="GGDEF"/>
    <property type="match status" value="1"/>
</dbReference>
<dbReference type="SMART" id="SM00267">
    <property type="entry name" value="GGDEF"/>
    <property type="match status" value="1"/>
</dbReference>
<dbReference type="EC" id="2.7.7.65" evidence="1"/>
<dbReference type="GO" id="GO:0052621">
    <property type="term" value="F:diguanylate cyclase activity"/>
    <property type="evidence" value="ECO:0007669"/>
    <property type="project" value="UniProtKB-EC"/>
</dbReference>
<dbReference type="SUPFAM" id="SSF55073">
    <property type="entry name" value="Nucleotide cyclase"/>
    <property type="match status" value="1"/>
</dbReference>
<proteinExistence type="predicted"/>
<keyword evidence="3" id="KW-1133">Transmembrane helix</keyword>
<evidence type="ECO:0000313" key="5">
    <source>
        <dbReference type="EMBL" id="MFC6645613.1"/>
    </source>
</evidence>
<comment type="caution">
    <text evidence="5">The sequence shown here is derived from an EMBL/GenBank/DDBJ whole genome shotgun (WGS) entry which is preliminary data.</text>
</comment>
<dbReference type="Gene3D" id="3.30.70.270">
    <property type="match status" value="1"/>
</dbReference>
<feature type="transmembrane region" description="Helical" evidence="3">
    <location>
        <begin position="6"/>
        <end position="26"/>
    </location>
</feature>
<feature type="transmembrane region" description="Helical" evidence="3">
    <location>
        <begin position="151"/>
        <end position="173"/>
    </location>
</feature>
<comment type="catalytic activity">
    <reaction evidence="2">
        <text>2 GTP = 3',3'-c-di-GMP + 2 diphosphate</text>
        <dbReference type="Rhea" id="RHEA:24898"/>
        <dbReference type="ChEBI" id="CHEBI:33019"/>
        <dbReference type="ChEBI" id="CHEBI:37565"/>
        <dbReference type="ChEBI" id="CHEBI:58805"/>
        <dbReference type="EC" id="2.7.7.65"/>
    </reaction>
</comment>
<sequence length="386" mass="43321">MSIDVLLFIQDVQLVCFCVLFGFIAAQHDFEPVRLWLWCAFIATAIGAMLAFLESSLPFWLSHTVHFEMLPLSIALINVSLVYFVRRWRWTIYTSFALLLASLPVQILWRTRPGHMAGFSVEDLVLGLQAILAGALLLNSSEESTRLSRRVLSFLFFCFSAVELTRSVAVFVLHLDPDKLNALHLATGIIFVVFGCMLPLTLVWMLGSRSEALLTMESLIDPLTQVMNRRGLRQVLEREVRRLHTTRGALSVAVLDLDYFKQLNDRYGHVTGDAMLAGIARQLRCTLRDSDHIARFGGEEFVLLMPHTDADTALALLEQVRRMIEAHHELSPGAEIVRTTASIGVTTTRDNHTATSAALLHEADRALYQAKETGRNIVRVFEAEAS</sequence>
<dbReference type="InterPro" id="IPR043128">
    <property type="entry name" value="Rev_trsase/Diguanyl_cyclase"/>
</dbReference>
<dbReference type="InterPro" id="IPR000160">
    <property type="entry name" value="GGDEF_dom"/>
</dbReference>
<evidence type="ECO:0000256" key="2">
    <source>
        <dbReference type="ARBA" id="ARBA00034247"/>
    </source>
</evidence>
<dbReference type="InterPro" id="IPR050469">
    <property type="entry name" value="Diguanylate_Cyclase"/>
</dbReference>
<dbReference type="NCBIfam" id="TIGR00254">
    <property type="entry name" value="GGDEF"/>
    <property type="match status" value="1"/>
</dbReference>
<keyword evidence="3" id="KW-0812">Transmembrane</keyword>
<dbReference type="PANTHER" id="PTHR45138:SF9">
    <property type="entry name" value="DIGUANYLATE CYCLASE DGCM-RELATED"/>
    <property type="match status" value="1"/>
</dbReference>
<feature type="domain" description="GGDEF" evidence="4">
    <location>
        <begin position="248"/>
        <end position="383"/>
    </location>
</feature>
<evidence type="ECO:0000313" key="6">
    <source>
        <dbReference type="Proteomes" id="UP001596391"/>
    </source>
</evidence>
<keyword evidence="5" id="KW-0548">Nucleotidyltransferase</keyword>
<dbReference type="PANTHER" id="PTHR45138">
    <property type="entry name" value="REGULATORY COMPONENTS OF SENSORY TRANSDUCTION SYSTEM"/>
    <property type="match status" value="1"/>
</dbReference>
<keyword evidence="6" id="KW-1185">Reference proteome</keyword>
<dbReference type="RefSeq" id="WP_263371972.1">
    <property type="nucleotide sequence ID" value="NZ_JAGSYD010000003.1"/>
</dbReference>
<dbReference type="Proteomes" id="UP001596391">
    <property type="component" value="Unassembled WGS sequence"/>
</dbReference>
<feature type="transmembrane region" description="Helical" evidence="3">
    <location>
        <begin position="65"/>
        <end position="85"/>
    </location>
</feature>
<dbReference type="Pfam" id="PF00990">
    <property type="entry name" value="GGDEF"/>
    <property type="match status" value="1"/>
</dbReference>
<protein>
    <recommendedName>
        <fullName evidence="1">diguanylate cyclase</fullName>
        <ecNumber evidence="1">2.7.7.65</ecNumber>
    </recommendedName>
</protein>
<keyword evidence="5" id="KW-0808">Transferase</keyword>
<feature type="transmembrane region" description="Helical" evidence="3">
    <location>
        <begin position="115"/>
        <end position="139"/>
    </location>
</feature>
<organism evidence="5 6">
    <name type="scientific">Granulicella cerasi</name>
    <dbReference type="NCBI Taxonomy" id="741063"/>
    <lineage>
        <taxon>Bacteria</taxon>
        <taxon>Pseudomonadati</taxon>
        <taxon>Acidobacteriota</taxon>
        <taxon>Terriglobia</taxon>
        <taxon>Terriglobales</taxon>
        <taxon>Acidobacteriaceae</taxon>
        <taxon>Granulicella</taxon>
    </lineage>
</organism>
<dbReference type="PROSITE" id="PS50887">
    <property type="entry name" value="GGDEF"/>
    <property type="match status" value="1"/>
</dbReference>
<evidence type="ECO:0000256" key="1">
    <source>
        <dbReference type="ARBA" id="ARBA00012528"/>
    </source>
</evidence>
<accession>A0ABW1Z9Q9</accession>
<feature type="transmembrane region" description="Helical" evidence="3">
    <location>
        <begin position="35"/>
        <end position="53"/>
    </location>
</feature>
<name>A0ABW1Z9Q9_9BACT</name>
<feature type="transmembrane region" description="Helical" evidence="3">
    <location>
        <begin position="92"/>
        <end position="109"/>
    </location>
</feature>
<dbReference type="InterPro" id="IPR029787">
    <property type="entry name" value="Nucleotide_cyclase"/>
</dbReference>
<evidence type="ECO:0000256" key="3">
    <source>
        <dbReference type="SAM" id="Phobius"/>
    </source>
</evidence>
<gene>
    <name evidence="5" type="ORF">ACFQBQ_08460</name>
</gene>
<feature type="transmembrane region" description="Helical" evidence="3">
    <location>
        <begin position="185"/>
        <end position="206"/>
    </location>
</feature>
<keyword evidence="3" id="KW-0472">Membrane</keyword>
<evidence type="ECO:0000259" key="4">
    <source>
        <dbReference type="PROSITE" id="PS50887"/>
    </source>
</evidence>